<dbReference type="EMBL" id="AZHO01000040">
    <property type="protein sequence ID" value="KMT57736.1"/>
    <property type="molecule type" value="Genomic_DNA"/>
</dbReference>
<dbReference type="Proteomes" id="UP000052258">
    <property type="component" value="Unassembled WGS sequence"/>
</dbReference>
<reference evidence="2 3" key="1">
    <citation type="journal article" date="2015" name="Genome Biol. Evol.">
        <title>Comparative Genomics of Listeria Sensu Lato: Genus-Wide Differences in Evolutionary Dynamics and the Progressive Gain of Complex, Potentially Pathogenicity-Related Traits through Lateral Gene Transfer.</title>
        <authorList>
            <person name="Chiara M."/>
            <person name="Caruso M."/>
            <person name="D'Erchia A.M."/>
            <person name="Manzari C."/>
            <person name="Fraccalvieri R."/>
            <person name="Goffredo E."/>
            <person name="Latorre L."/>
            <person name="Miccolupo A."/>
            <person name="Padalino I."/>
            <person name="Santagada G."/>
            <person name="Chiocco D."/>
            <person name="Pesole G."/>
            <person name="Horner D.S."/>
            <person name="Parisi A."/>
        </authorList>
    </citation>
    <scope>NUCLEOTIDE SEQUENCE [LARGE SCALE GENOMIC DNA]</scope>
    <source>
        <strain evidence="2 3">1991</strain>
    </source>
</reference>
<name>A0A0J8J095_9LIST</name>
<evidence type="ECO:0000259" key="1">
    <source>
        <dbReference type="PROSITE" id="PS50801"/>
    </source>
</evidence>
<dbReference type="SUPFAM" id="SSF52091">
    <property type="entry name" value="SpoIIaa-like"/>
    <property type="match status" value="1"/>
</dbReference>
<sequence>MQNPEIDITNYLKENTPNMISEWLDSIYSMEKPYTSFIYAPLYKDELRADSKQTASLIIDFFSPDKEQFEISLTDWLNHMYERRMENEVPLPEVLMTLDKLRYQFLKWAGKFAIKTESFTKKDYYEIVHSINFAFDIINEKFADLYFTQIMRHLSAQQSMIEEISTPIISITDQIAILPLVGHVDDDRAKHLMETATARCSQLNIDYLCIDLSAITTFETTLVEMLFSLADVLKLLGIELVLSGITPQMAQQMVLLDTDIEIPAYHSLKEVLHEKV</sequence>
<gene>
    <name evidence="2" type="ORF">X560_2649</name>
</gene>
<dbReference type="AlphaFoldDB" id="A0A0J8J095"/>
<organism evidence="2 3">
    <name type="scientific">Listeria fleischmannii 1991</name>
    <dbReference type="NCBI Taxonomy" id="1430899"/>
    <lineage>
        <taxon>Bacteria</taxon>
        <taxon>Bacillati</taxon>
        <taxon>Bacillota</taxon>
        <taxon>Bacilli</taxon>
        <taxon>Bacillales</taxon>
        <taxon>Listeriaceae</taxon>
        <taxon>Listeria</taxon>
    </lineage>
</organism>
<dbReference type="PROSITE" id="PS50801">
    <property type="entry name" value="STAS"/>
    <property type="match status" value="1"/>
</dbReference>
<dbReference type="CDD" id="cd07041">
    <property type="entry name" value="STAS_RsbR_RsbS_like"/>
    <property type="match status" value="1"/>
</dbReference>
<feature type="domain" description="STAS" evidence="1">
    <location>
        <begin position="165"/>
        <end position="275"/>
    </location>
</feature>
<dbReference type="PANTHER" id="PTHR33745:SF8">
    <property type="entry name" value="BLUE-LIGHT PHOTORECEPTOR"/>
    <property type="match status" value="1"/>
</dbReference>
<dbReference type="Gene3D" id="3.30.750.24">
    <property type="entry name" value="STAS domain"/>
    <property type="match status" value="1"/>
</dbReference>
<comment type="caution">
    <text evidence="2">The sequence shown here is derived from an EMBL/GenBank/DDBJ whole genome shotgun (WGS) entry which is preliminary data.</text>
</comment>
<dbReference type="RefSeq" id="WP_059140250.1">
    <property type="nucleotide sequence ID" value="NZ_KQ130624.1"/>
</dbReference>
<dbReference type="InterPro" id="IPR002645">
    <property type="entry name" value="STAS_dom"/>
</dbReference>
<dbReference type="InterPro" id="IPR036513">
    <property type="entry name" value="STAS_dom_sf"/>
</dbReference>
<protein>
    <recommendedName>
        <fullName evidence="1">STAS domain-containing protein</fullName>
    </recommendedName>
</protein>
<keyword evidence="3" id="KW-1185">Reference proteome</keyword>
<dbReference type="PANTHER" id="PTHR33745">
    <property type="entry name" value="RSBT ANTAGONIST PROTEIN RSBS-RELATED"/>
    <property type="match status" value="1"/>
</dbReference>
<dbReference type="Pfam" id="PF01740">
    <property type="entry name" value="STAS"/>
    <property type="match status" value="1"/>
</dbReference>
<accession>A0A0J8J095</accession>
<evidence type="ECO:0000313" key="2">
    <source>
        <dbReference type="EMBL" id="KMT57736.1"/>
    </source>
</evidence>
<proteinExistence type="predicted"/>
<dbReference type="InterPro" id="IPR051932">
    <property type="entry name" value="Bact_StressResp_Reg"/>
</dbReference>
<dbReference type="OrthoDB" id="9800154at2"/>
<evidence type="ECO:0000313" key="3">
    <source>
        <dbReference type="Proteomes" id="UP000052258"/>
    </source>
</evidence>
<dbReference type="PATRIC" id="fig|1430899.3.peg.2700"/>